<feature type="domain" description="TXNDC16 second thioredoxin-like" evidence="3">
    <location>
        <begin position="136"/>
        <end position="256"/>
    </location>
</feature>
<gene>
    <name evidence="4" type="ORF">O3P69_002650</name>
</gene>
<keyword evidence="5" id="KW-1185">Reference proteome</keyword>
<dbReference type="InterPro" id="IPR057639">
    <property type="entry name" value="TXNDC16_N"/>
</dbReference>
<dbReference type="PANTHER" id="PTHR22699">
    <property type="entry name" value="THIOREDOXIN DOMAIN-CONTAINING PROTEIN 16"/>
    <property type="match status" value="1"/>
</dbReference>
<feature type="domain" description="TXNDC16 N-terminal" evidence="2">
    <location>
        <begin position="34"/>
        <end position="132"/>
    </location>
</feature>
<name>A0AAW0UP50_SCYPA</name>
<reference evidence="4 5" key="1">
    <citation type="submission" date="2023-03" db="EMBL/GenBank/DDBJ databases">
        <title>High-quality genome of Scylla paramamosain provides insights in environmental adaptation.</title>
        <authorList>
            <person name="Zhang L."/>
        </authorList>
    </citation>
    <scope>NUCLEOTIDE SEQUENCE [LARGE SCALE GENOMIC DNA]</scope>
    <source>
        <strain evidence="4">LZ_2023a</strain>
        <tissue evidence="4">Muscle</tissue>
    </source>
</reference>
<dbReference type="EMBL" id="JARAKH010000009">
    <property type="protein sequence ID" value="KAK8401018.1"/>
    <property type="molecule type" value="Genomic_DNA"/>
</dbReference>
<dbReference type="PANTHER" id="PTHR22699:SF1">
    <property type="entry name" value="THIOREDOXIN DOMAIN-CONTAINING PROTEIN 16"/>
    <property type="match status" value="1"/>
</dbReference>
<proteinExistence type="predicted"/>
<protein>
    <recommendedName>
        <fullName evidence="6">Thioredoxin domain-containing protein</fullName>
    </recommendedName>
</protein>
<dbReference type="InterPro" id="IPR057642">
    <property type="entry name" value="TXNDC16_2nd"/>
</dbReference>
<evidence type="ECO:0000256" key="1">
    <source>
        <dbReference type="SAM" id="MobiDB-lite"/>
    </source>
</evidence>
<dbReference type="Pfam" id="PF24509">
    <property type="entry name" value="TXNDC16_2nd"/>
    <property type="match status" value="1"/>
</dbReference>
<dbReference type="Proteomes" id="UP001487740">
    <property type="component" value="Unassembled WGS sequence"/>
</dbReference>
<dbReference type="CDD" id="cd02961">
    <property type="entry name" value="PDI_a_family"/>
    <property type="match status" value="1"/>
</dbReference>
<dbReference type="InterPro" id="IPR036249">
    <property type="entry name" value="Thioredoxin-like_sf"/>
</dbReference>
<evidence type="ECO:0000259" key="2">
    <source>
        <dbReference type="Pfam" id="PF24508"/>
    </source>
</evidence>
<accession>A0AAW0UP50</accession>
<evidence type="ECO:0000313" key="4">
    <source>
        <dbReference type="EMBL" id="KAK8401018.1"/>
    </source>
</evidence>
<dbReference type="AlphaFoldDB" id="A0AAW0UP50"/>
<dbReference type="Pfam" id="PF24508">
    <property type="entry name" value="TXNDC16_N"/>
    <property type="match status" value="1"/>
</dbReference>
<dbReference type="InterPro" id="IPR040090">
    <property type="entry name" value="TXNDC16"/>
</dbReference>
<comment type="caution">
    <text evidence="4">The sequence shown here is derived from an EMBL/GenBank/DDBJ whole genome shotgun (WGS) entry which is preliminary data.</text>
</comment>
<evidence type="ECO:0008006" key="6">
    <source>
        <dbReference type="Google" id="ProtNLM"/>
    </source>
</evidence>
<dbReference type="SUPFAM" id="SSF52833">
    <property type="entry name" value="Thioredoxin-like"/>
    <property type="match status" value="1"/>
</dbReference>
<evidence type="ECO:0000259" key="3">
    <source>
        <dbReference type="Pfam" id="PF24509"/>
    </source>
</evidence>
<evidence type="ECO:0000313" key="5">
    <source>
        <dbReference type="Proteomes" id="UP001487740"/>
    </source>
</evidence>
<dbReference type="Gene3D" id="3.40.30.10">
    <property type="entry name" value="Glutaredoxin"/>
    <property type="match status" value="1"/>
</dbReference>
<sequence length="843" mass="95342">MSHHDSAKPNEEWDHPKPRQGKEKRDAVWTLHEDGDFEAFTSRTSVVIVYFYRNSGSAALLRFLREYNKSAQELLQYKVLLATVECGEYQVPQYCTSDKINRFAYGFRGGQEKIAFPLDTLFNSNAIVASALHLALINTVPILQTAGERRNLEKRCRGHCDLIFAYLRTLGTLEHRTFLEVAHAHQSSFVFAITTYTAGTLGLPPSPHSEEEDQEKGVWVIHCQDKTVNQECVVSNYRGKMMLQQLLHFIHVLQLPLWHEVSEVPASEEFKTPYDQADLPWVLLLHDNSSAARVKILAPSLAQLLHGSVAIITVNLEGVSKELLATVGLNYHSITTPALAFIQRDQKSATTLLNDYDDALEWVKEQLFVMHQKEPQSKEEQGYLPVQVVEELQQDDEVVLGIMESSFPGVVQLAGPTPYNAILKNKKLAVIVFYLAWDPASNALLQHLSTVAPMLEEHNSQASLYSINCFDWPIVCDMQGISTYPVLRLYPYSRRNVTYRGPINYYHILKTILLVEQGTPVELANMRAVEDMLALKRDVHPASWFINAAVVGVFSEEKGASTFREVCHMLEGTELLGLHISQEAVNTYCTSEEGCVVVSKPGDLFQPWRTLEAPSLRSPAITSILSHATLDVMDQLDPERYSAVHVRTENMDEASFIQHLIIVFLPSHTFQSRPAMPQSIPGAPWSHSFRRNRKKPQNDFLTTISYLAAELSEPGFIFSWLTWDDPLAQQLGPMYGLFPELQTLVGLEVKEGAVHIFPQGNNTHASLKAWLIAVREGHSTPSVLLPKKMWEPRLPGFDYLRFMQQDQDHDAEDHLVLEMEADLTTKLHEGERSSSKELIHEEL</sequence>
<organism evidence="4 5">
    <name type="scientific">Scylla paramamosain</name>
    <name type="common">Mud crab</name>
    <dbReference type="NCBI Taxonomy" id="85552"/>
    <lineage>
        <taxon>Eukaryota</taxon>
        <taxon>Metazoa</taxon>
        <taxon>Ecdysozoa</taxon>
        <taxon>Arthropoda</taxon>
        <taxon>Crustacea</taxon>
        <taxon>Multicrustacea</taxon>
        <taxon>Malacostraca</taxon>
        <taxon>Eumalacostraca</taxon>
        <taxon>Eucarida</taxon>
        <taxon>Decapoda</taxon>
        <taxon>Pleocyemata</taxon>
        <taxon>Brachyura</taxon>
        <taxon>Eubrachyura</taxon>
        <taxon>Portunoidea</taxon>
        <taxon>Portunidae</taxon>
        <taxon>Portuninae</taxon>
        <taxon>Scylla</taxon>
    </lineage>
</organism>
<feature type="region of interest" description="Disordered" evidence="1">
    <location>
        <begin position="1"/>
        <end position="25"/>
    </location>
</feature>